<feature type="compositionally biased region" description="Low complexity" evidence="1">
    <location>
        <begin position="77"/>
        <end position="98"/>
    </location>
</feature>
<feature type="compositionally biased region" description="Low complexity" evidence="1">
    <location>
        <begin position="173"/>
        <end position="197"/>
    </location>
</feature>
<evidence type="ECO:0000313" key="2">
    <source>
        <dbReference type="EMBL" id="MEU9580469.1"/>
    </source>
</evidence>
<evidence type="ECO:0000256" key="1">
    <source>
        <dbReference type="SAM" id="MobiDB-lite"/>
    </source>
</evidence>
<feature type="region of interest" description="Disordered" evidence="1">
    <location>
        <begin position="312"/>
        <end position="439"/>
    </location>
</feature>
<proteinExistence type="predicted"/>
<feature type="compositionally biased region" description="Low complexity" evidence="1">
    <location>
        <begin position="147"/>
        <end position="159"/>
    </location>
</feature>
<sequence>MHTSASLAGTVQRPVRGAAGRRALFLAVLVAGLFGLTLVCGERAQAAEAVTVTVTGDAGRVGADGSRSGSVRGPLTERALGPAGEAGAPAGADGASAEPVRDVVREPSRTVTGRVVRAAGAPAGAAEEAPSGTRPARPAAPVPSLPPGQQGSPSSVTSPALGDVTGAPVTHESAAPATPAASAASAGRTESPATLPRPGTPPGPARAELSVPPAGGALPDLPALPVLPSLPGLRGLPVPHESPEHAALPGLPAPSGLPALSGPPVPTAASVLSALPSLPTPAALPALSALSALPGLPCLPALPAPPALPAVPGAPGGPTSPAVPGDVPAVGPGTTARCAVDAAEQPLLPRGSRPVPQESGDGRAATGAVPLPADRTPAGDPSGLPASTASADNGNPRHCDAHAVTSDARPPLRLRPGAAAGDDAAGTRDRHRDVPVFPG</sequence>
<feature type="compositionally biased region" description="Low complexity" evidence="1">
    <location>
        <begin position="312"/>
        <end position="333"/>
    </location>
</feature>
<evidence type="ECO:0000313" key="3">
    <source>
        <dbReference type="Proteomes" id="UP001551584"/>
    </source>
</evidence>
<dbReference type="Proteomes" id="UP001551584">
    <property type="component" value="Unassembled WGS sequence"/>
</dbReference>
<comment type="caution">
    <text evidence="2">The sequence shown here is derived from an EMBL/GenBank/DDBJ whole genome shotgun (WGS) entry which is preliminary data.</text>
</comment>
<dbReference type="RefSeq" id="WP_359276250.1">
    <property type="nucleotide sequence ID" value="NZ_JBEZNA010000076.1"/>
</dbReference>
<gene>
    <name evidence="2" type="ORF">AB0D95_24945</name>
</gene>
<protein>
    <submittedName>
        <fullName evidence="2">Uncharacterized protein</fullName>
    </submittedName>
</protein>
<feature type="compositionally biased region" description="Low complexity" evidence="1">
    <location>
        <begin position="109"/>
        <end position="130"/>
    </location>
</feature>
<reference evidence="2 3" key="1">
    <citation type="submission" date="2024-06" db="EMBL/GenBank/DDBJ databases">
        <title>The Natural Products Discovery Center: Release of the First 8490 Sequenced Strains for Exploring Actinobacteria Biosynthetic Diversity.</title>
        <authorList>
            <person name="Kalkreuter E."/>
            <person name="Kautsar S.A."/>
            <person name="Yang D."/>
            <person name="Bader C.D."/>
            <person name="Teijaro C.N."/>
            <person name="Fluegel L."/>
            <person name="Davis C.M."/>
            <person name="Simpson J.R."/>
            <person name="Lauterbach L."/>
            <person name="Steele A.D."/>
            <person name="Gui C."/>
            <person name="Meng S."/>
            <person name="Li G."/>
            <person name="Viehrig K."/>
            <person name="Ye F."/>
            <person name="Su P."/>
            <person name="Kiefer A.F."/>
            <person name="Nichols A."/>
            <person name="Cepeda A.J."/>
            <person name="Yan W."/>
            <person name="Fan B."/>
            <person name="Jiang Y."/>
            <person name="Adhikari A."/>
            <person name="Zheng C.-J."/>
            <person name="Schuster L."/>
            <person name="Cowan T.M."/>
            <person name="Smanski M.J."/>
            <person name="Chevrette M.G."/>
            <person name="De Carvalho L.P.S."/>
            <person name="Shen B."/>
        </authorList>
    </citation>
    <scope>NUCLEOTIDE SEQUENCE [LARGE SCALE GENOMIC DNA]</scope>
    <source>
        <strain evidence="2 3">NPDC048117</strain>
    </source>
</reference>
<feature type="compositionally biased region" description="Basic and acidic residues" evidence="1">
    <location>
        <begin position="99"/>
        <end position="108"/>
    </location>
</feature>
<keyword evidence="3" id="KW-1185">Reference proteome</keyword>
<dbReference type="EMBL" id="JBEZNA010000076">
    <property type="protein sequence ID" value="MEU9580469.1"/>
    <property type="molecule type" value="Genomic_DNA"/>
</dbReference>
<feature type="region of interest" description="Disordered" evidence="1">
    <location>
        <begin position="58"/>
        <end position="216"/>
    </location>
</feature>
<feature type="compositionally biased region" description="Basic and acidic residues" evidence="1">
    <location>
        <begin position="425"/>
        <end position="439"/>
    </location>
</feature>
<organism evidence="2 3">
    <name type="scientific">Streptomyces chilikensis</name>
    <dbReference type="NCBI Taxonomy" id="1194079"/>
    <lineage>
        <taxon>Bacteria</taxon>
        <taxon>Bacillati</taxon>
        <taxon>Actinomycetota</taxon>
        <taxon>Actinomycetes</taxon>
        <taxon>Kitasatosporales</taxon>
        <taxon>Streptomycetaceae</taxon>
        <taxon>Streptomyces</taxon>
    </lineage>
</organism>
<name>A0ABV3EWC8_9ACTN</name>
<accession>A0ABV3EWC8</accession>
<feature type="compositionally biased region" description="Low complexity" evidence="1">
    <location>
        <begin position="414"/>
        <end position="424"/>
    </location>
</feature>